<dbReference type="SUPFAM" id="SSF51905">
    <property type="entry name" value="FAD/NAD(P)-binding domain"/>
    <property type="match status" value="1"/>
</dbReference>
<reference evidence="3" key="1">
    <citation type="journal article" date="2019" name="ISME J.">
        <title>Evolution in action: habitat transition from sediment to the pelagial leads to genome streamlining in Methylophilaceae.</title>
        <authorList>
            <person name="Salcher M."/>
            <person name="Schaefle D."/>
            <person name="Kaspar M."/>
            <person name="Neuenschwander S.M."/>
            <person name="Ghai R."/>
        </authorList>
    </citation>
    <scope>NUCLEOTIDE SEQUENCE [LARGE SCALE GENOMIC DNA]</scope>
    <source>
        <strain evidence="3">MMS-M-51</strain>
    </source>
</reference>
<dbReference type="AlphaFoldDB" id="A0A5B8CRM9"/>
<dbReference type="Pfam" id="PF01593">
    <property type="entry name" value="Amino_oxidase"/>
    <property type="match status" value="1"/>
</dbReference>
<dbReference type="OrthoDB" id="5792777at2"/>
<dbReference type="PANTHER" id="PTHR16128">
    <property type="entry name" value="FAD/NAD(P)-BINDING OXIDOREDUCTASE FAMILY PROTEIN"/>
    <property type="match status" value="1"/>
</dbReference>
<accession>A0A5B8CRM9</accession>
<organism evidence="2 3">
    <name type="scientific">Methylophilus medardicus</name>
    <dbReference type="NCBI Taxonomy" id="2588534"/>
    <lineage>
        <taxon>Bacteria</taxon>
        <taxon>Pseudomonadati</taxon>
        <taxon>Pseudomonadota</taxon>
        <taxon>Betaproteobacteria</taxon>
        <taxon>Nitrosomonadales</taxon>
        <taxon>Methylophilaceae</taxon>
        <taxon>Methylophilus</taxon>
    </lineage>
</organism>
<dbReference type="EMBL" id="CP040946">
    <property type="protein sequence ID" value="QDC43942.1"/>
    <property type="molecule type" value="Genomic_DNA"/>
</dbReference>
<dbReference type="PRINTS" id="PR00419">
    <property type="entry name" value="ADXRDTASE"/>
</dbReference>
<evidence type="ECO:0000259" key="1">
    <source>
        <dbReference type="Pfam" id="PF01593"/>
    </source>
</evidence>
<evidence type="ECO:0000313" key="3">
    <source>
        <dbReference type="Proteomes" id="UP000311008"/>
    </source>
</evidence>
<dbReference type="Pfam" id="PF13450">
    <property type="entry name" value="NAD_binding_8"/>
    <property type="match status" value="1"/>
</dbReference>
<evidence type="ECO:0000313" key="2">
    <source>
        <dbReference type="EMBL" id="QDC43942.1"/>
    </source>
</evidence>
<dbReference type="InterPro" id="IPR036188">
    <property type="entry name" value="FAD/NAD-bd_sf"/>
</dbReference>
<proteinExistence type="predicted"/>
<dbReference type="PANTHER" id="PTHR16128:SF5">
    <property type="entry name" value="FAD_NAD(P)-BINDING OXIDOREDUCTASE FAMILY PROTEIN"/>
    <property type="match status" value="1"/>
</dbReference>
<dbReference type="Gene3D" id="3.50.50.60">
    <property type="entry name" value="FAD/NAD(P)-binding domain"/>
    <property type="match status" value="1"/>
</dbReference>
<sequence length="334" mass="36548">MAIVKNIAVIGAGMAGLACSQALQQAGFLVTVFEKSRGPSGRVSTRSTEGWQCDHGAQYFTVSEPAFASQVQKWVQAGLVAEWNGRLYETDGHRLQQKQTDKKRYVGVPKNTVPARQMAEALPVELEQTIDAITVDQGQWRVRSKEHGVYPQVFDKVVLAIPAPQAKALLTGHDAFKALAEGVQMRGCWTLMACYSRSLDLPFDGLFVNNGPLSWLARDSSKPGRLVQGSAVKEVWVLHASGEWSEANLERAPEAVAEDLLAAFKALGGETPDSVSMHRWRYADCPQYLHQGYAWDATQQLGLCGDWLNGGKVQGAWMSGLRLAEAMIQACEPC</sequence>
<dbReference type="GO" id="GO:0016491">
    <property type="term" value="F:oxidoreductase activity"/>
    <property type="evidence" value="ECO:0007669"/>
    <property type="project" value="InterPro"/>
</dbReference>
<protein>
    <submittedName>
        <fullName evidence="2">FAD-dependent oxidoreductase</fullName>
    </submittedName>
</protein>
<dbReference type="KEGG" id="mmec:FIU01_05000"/>
<gene>
    <name evidence="2" type="ORF">FIU01_05000</name>
</gene>
<dbReference type="RefSeq" id="WP_140003283.1">
    <property type="nucleotide sequence ID" value="NZ_CP040946.1"/>
</dbReference>
<keyword evidence="3" id="KW-1185">Reference proteome</keyword>
<dbReference type="PROSITE" id="PS51257">
    <property type="entry name" value="PROKAR_LIPOPROTEIN"/>
    <property type="match status" value="1"/>
</dbReference>
<name>A0A5B8CRM9_9PROT</name>
<dbReference type="InterPro" id="IPR002937">
    <property type="entry name" value="Amino_oxidase"/>
</dbReference>
<dbReference type="Gene3D" id="3.90.660.10">
    <property type="match status" value="1"/>
</dbReference>
<dbReference type="Proteomes" id="UP000311008">
    <property type="component" value="Chromosome"/>
</dbReference>
<feature type="domain" description="Amine oxidase" evidence="1">
    <location>
        <begin position="114"/>
        <end position="328"/>
    </location>
</feature>